<evidence type="ECO:0000313" key="2">
    <source>
        <dbReference type="EMBL" id="SHL15214.1"/>
    </source>
</evidence>
<gene>
    <name evidence="2" type="ORF">SAMN05444266_102226</name>
</gene>
<evidence type="ECO:0008006" key="4">
    <source>
        <dbReference type="Google" id="ProtNLM"/>
    </source>
</evidence>
<sequence>MKPIIVVVLVMITMSASPSASVPASAPEVFKPIDSMIVMTHHRNLQQLDTALLQLHDAAAQYTVLAKIIDKNPHP</sequence>
<evidence type="ECO:0000256" key="1">
    <source>
        <dbReference type="SAM" id="SignalP"/>
    </source>
</evidence>
<feature type="chain" id="PRO_5012816540" description="Outer membrane efflux protein" evidence="1">
    <location>
        <begin position="21"/>
        <end position="75"/>
    </location>
</feature>
<dbReference type="STRING" id="1419482.SAMN05444266_102226"/>
<name>A0A1M6YAC0_9BACT</name>
<reference evidence="2 3" key="1">
    <citation type="submission" date="2016-11" db="EMBL/GenBank/DDBJ databases">
        <authorList>
            <person name="Jaros S."/>
            <person name="Januszkiewicz K."/>
            <person name="Wedrychowicz H."/>
        </authorList>
    </citation>
    <scope>NUCLEOTIDE SEQUENCE [LARGE SCALE GENOMIC DNA]</scope>
    <source>
        <strain evidence="2 3">DSM 27406</strain>
    </source>
</reference>
<dbReference type="Proteomes" id="UP000184420">
    <property type="component" value="Unassembled WGS sequence"/>
</dbReference>
<dbReference type="RefSeq" id="WP_073078894.1">
    <property type="nucleotide sequence ID" value="NZ_FRBL01000002.1"/>
</dbReference>
<keyword evidence="1" id="KW-0732">Signal</keyword>
<proteinExistence type="predicted"/>
<protein>
    <recommendedName>
        <fullName evidence="4">Outer membrane efflux protein</fullName>
    </recommendedName>
</protein>
<keyword evidence="3" id="KW-1185">Reference proteome</keyword>
<dbReference type="AlphaFoldDB" id="A0A1M6YAC0"/>
<evidence type="ECO:0000313" key="3">
    <source>
        <dbReference type="Proteomes" id="UP000184420"/>
    </source>
</evidence>
<organism evidence="2 3">
    <name type="scientific">Chitinophaga jiangningensis</name>
    <dbReference type="NCBI Taxonomy" id="1419482"/>
    <lineage>
        <taxon>Bacteria</taxon>
        <taxon>Pseudomonadati</taxon>
        <taxon>Bacteroidota</taxon>
        <taxon>Chitinophagia</taxon>
        <taxon>Chitinophagales</taxon>
        <taxon>Chitinophagaceae</taxon>
        <taxon>Chitinophaga</taxon>
    </lineage>
</organism>
<feature type="signal peptide" evidence="1">
    <location>
        <begin position="1"/>
        <end position="20"/>
    </location>
</feature>
<accession>A0A1M6YAC0</accession>
<dbReference type="EMBL" id="FRBL01000002">
    <property type="protein sequence ID" value="SHL15214.1"/>
    <property type="molecule type" value="Genomic_DNA"/>
</dbReference>